<feature type="signal peptide" evidence="1">
    <location>
        <begin position="1"/>
        <end position="33"/>
    </location>
</feature>
<evidence type="ECO:0000313" key="4">
    <source>
        <dbReference type="Proteomes" id="UP000196475"/>
    </source>
</evidence>
<dbReference type="EMBL" id="LZRT01000056">
    <property type="protein sequence ID" value="OUM88759.1"/>
    <property type="molecule type" value="Genomic_DNA"/>
</dbReference>
<evidence type="ECO:0000313" key="3">
    <source>
        <dbReference type="EMBL" id="OUM88759.1"/>
    </source>
</evidence>
<dbReference type="PANTHER" id="PTHR30024">
    <property type="entry name" value="ALIPHATIC SULFONATES-BINDING PROTEIN-RELATED"/>
    <property type="match status" value="1"/>
</dbReference>
<accession>A0A1Y3PWK7</accession>
<dbReference type="PROSITE" id="PS51257">
    <property type="entry name" value="PROKAR_LIPOPROTEIN"/>
    <property type="match status" value="1"/>
</dbReference>
<feature type="chain" id="PRO_5011988560" description="SsuA/THI5-like domain-containing protein" evidence="1">
    <location>
        <begin position="34"/>
        <end position="357"/>
    </location>
</feature>
<dbReference type="InterPro" id="IPR015168">
    <property type="entry name" value="SsuA/THI5"/>
</dbReference>
<keyword evidence="1" id="KW-0732">Signal</keyword>
<name>A0A1Y3PWK7_9BACI</name>
<sequence>MESVLKAKRRWMLPLVLVLCAALLAACGQNANAPQQGGEGEDKGAAKQGKLDEIEITVTHYPTGLYAVPYNVGIEKGFFEEEGIKIKSIMGSSGGGTTVRNVLSGKLPFGEVSTAAAIQSYLAGAPIKIIAGGVQSVSDVVYITRKDAPFQKPEDFVGHKWGYTSPGSVTETVSRLIFSSLGINKDDVQMVATGGINEGLTLLEKGEVDSSLMLDPAYTVERDKWKTLFRASEYVPHFQQSVIVTSPQIIKENPGLVERFLKAYRKSVEWVYNNPEEAAKIYAKSAEIDEPASISAVAEVAAFKHWSPTIQAESLKQVLTGMQAVGTLKNPDDIDWNDLLDQQFIPENERLDIQALK</sequence>
<dbReference type="SUPFAM" id="SSF53850">
    <property type="entry name" value="Periplasmic binding protein-like II"/>
    <property type="match status" value="1"/>
</dbReference>
<dbReference type="Gene3D" id="3.40.190.10">
    <property type="entry name" value="Periplasmic binding protein-like II"/>
    <property type="match status" value="2"/>
</dbReference>
<organism evidence="3 4">
    <name type="scientific">Bacillus thermozeamaize</name>
    <dbReference type="NCBI Taxonomy" id="230954"/>
    <lineage>
        <taxon>Bacteria</taxon>
        <taxon>Bacillati</taxon>
        <taxon>Bacillota</taxon>
        <taxon>Bacilli</taxon>
        <taxon>Bacillales</taxon>
        <taxon>Bacillaceae</taxon>
        <taxon>Bacillus</taxon>
    </lineage>
</organism>
<dbReference type="AlphaFoldDB" id="A0A1Y3PWK7"/>
<dbReference type="Proteomes" id="UP000196475">
    <property type="component" value="Unassembled WGS sequence"/>
</dbReference>
<proteinExistence type="predicted"/>
<dbReference type="Pfam" id="PF09084">
    <property type="entry name" value="NMT1"/>
    <property type="match status" value="1"/>
</dbReference>
<evidence type="ECO:0000256" key="1">
    <source>
        <dbReference type="SAM" id="SignalP"/>
    </source>
</evidence>
<feature type="domain" description="SsuA/THI5-like" evidence="2">
    <location>
        <begin position="68"/>
        <end position="278"/>
    </location>
</feature>
<protein>
    <recommendedName>
        <fullName evidence="2">SsuA/THI5-like domain-containing protein</fullName>
    </recommendedName>
</protein>
<evidence type="ECO:0000259" key="2">
    <source>
        <dbReference type="Pfam" id="PF09084"/>
    </source>
</evidence>
<comment type="caution">
    <text evidence="3">The sequence shown here is derived from an EMBL/GenBank/DDBJ whole genome shotgun (WGS) entry which is preliminary data.</text>
</comment>
<gene>
    <name evidence="3" type="ORF">BAA01_14065</name>
</gene>
<reference evidence="4" key="1">
    <citation type="submission" date="2016-06" db="EMBL/GenBank/DDBJ databases">
        <authorList>
            <person name="Nascimento L."/>
            <person name="Pereira R.V."/>
            <person name="Martins L.F."/>
            <person name="Quaggio R.B."/>
            <person name="Silva A.M."/>
            <person name="Setubal J.C."/>
        </authorList>
    </citation>
    <scope>NUCLEOTIDE SEQUENCE [LARGE SCALE GENOMIC DNA]</scope>
</reference>